<evidence type="ECO:0000313" key="3">
    <source>
        <dbReference type="EMBL" id="MFC4336801.1"/>
    </source>
</evidence>
<dbReference type="PANTHER" id="PTHR34547">
    <property type="entry name" value="YACP-LIKE NYN DOMAIN PROTEIN"/>
    <property type="match status" value="1"/>
</dbReference>
<name>A0ABV8U1U8_9ACTN</name>
<dbReference type="InterPro" id="IPR010298">
    <property type="entry name" value="YacP-like"/>
</dbReference>
<evidence type="ECO:0000313" key="4">
    <source>
        <dbReference type="Proteomes" id="UP001595823"/>
    </source>
</evidence>
<dbReference type="Proteomes" id="UP001595823">
    <property type="component" value="Unassembled WGS sequence"/>
</dbReference>
<feature type="coiled-coil region" evidence="1">
    <location>
        <begin position="148"/>
        <end position="175"/>
    </location>
</feature>
<keyword evidence="4" id="KW-1185">Reference proteome</keyword>
<reference evidence="4" key="1">
    <citation type="journal article" date="2019" name="Int. J. Syst. Evol. Microbiol.">
        <title>The Global Catalogue of Microorganisms (GCM) 10K type strain sequencing project: providing services to taxonomists for standard genome sequencing and annotation.</title>
        <authorList>
            <consortium name="The Broad Institute Genomics Platform"/>
            <consortium name="The Broad Institute Genome Sequencing Center for Infectious Disease"/>
            <person name="Wu L."/>
            <person name="Ma J."/>
        </authorList>
    </citation>
    <scope>NUCLEOTIDE SEQUENCE [LARGE SCALE GENOMIC DNA]</scope>
    <source>
        <strain evidence="4">IBRC-M 10908</strain>
    </source>
</reference>
<sequence>MSEETTDPASPLFLPEPARRRIVDLAASTLPAMGPAEVPPPLRKFIKFNQPKRVKLGSTAIIRELEVNPEFREKAGGVVSGSGDELVRRFVDGDPPVLTEPALAAALSYLLQPDGWRDTAAAAVAALEAENRAKPEPPAPAPVPDGQVERLEKENTRLRDALADQRKAAADLHQQVRTLHQAVTDLTGETEKLRSDVAAEKGRMKQVGKERKAERRRHEAELASVRTELAELKQHEREDKRLGSTRMWLLLETLSGTAAGIRRELGLDPAETRPGDYVAAEKGAEPETIAARARGLDSHDPAHLDELLDLPQPHLIVDGYNVTLTAWKDSLTLEQQRERLVRGLGLLAGQKNAEITVVFDGSDPVFGAAPSARGVRVLFSAKGRIADDVVVDLARAEPEGRPVVVVSNDQEVQERSRREGARIIPSMTLVKRISRY</sequence>
<dbReference type="Pfam" id="PF05991">
    <property type="entry name" value="NYN_YacP"/>
    <property type="match status" value="1"/>
</dbReference>
<evidence type="ECO:0000256" key="1">
    <source>
        <dbReference type="SAM" id="Coils"/>
    </source>
</evidence>
<dbReference type="PANTHER" id="PTHR34547:SF1">
    <property type="entry name" value="YACP-LIKE NYN DOMAIN PROTEIN"/>
    <property type="match status" value="1"/>
</dbReference>
<organism evidence="3 4">
    <name type="scientific">Salininema proteolyticum</name>
    <dbReference type="NCBI Taxonomy" id="1607685"/>
    <lineage>
        <taxon>Bacteria</taxon>
        <taxon>Bacillati</taxon>
        <taxon>Actinomycetota</taxon>
        <taxon>Actinomycetes</taxon>
        <taxon>Glycomycetales</taxon>
        <taxon>Glycomycetaceae</taxon>
        <taxon>Salininema</taxon>
    </lineage>
</organism>
<proteinExistence type="predicted"/>
<accession>A0ABV8U1U8</accession>
<gene>
    <name evidence="3" type="ORF">ACFPET_16490</name>
</gene>
<dbReference type="RefSeq" id="WP_380623071.1">
    <property type="nucleotide sequence ID" value="NZ_JBHSDK010000021.1"/>
</dbReference>
<protein>
    <submittedName>
        <fullName evidence="3">NYN domain-containing protein</fullName>
    </submittedName>
</protein>
<evidence type="ECO:0000256" key="2">
    <source>
        <dbReference type="SAM" id="MobiDB-lite"/>
    </source>
</evidence>
<feature type="region of interest" description="Disordered" evidence="2">
    <location>
        <begin position="200"/>
        <end position="221"/>
    </location>
</feature>
<comment type="caution">
    <text evidence="3">The sequence shown here is derived from an EMBL/GenBank/DDBJ whole genome shotgun (WGS) entry which is preliminary data.</text>
</comment>
<keyword evidence="1" id="KW-0175">Coiled coil</keyword>
<dbReference type="EMBL" id="JBHSDK010000021">
    <property type="protein sequence ID" value="MFC4336801.1"/>
    <property type="molecule type" value="Genomic_DNA"/>
</dbReference>